<protein>
    <submittedName>
        <fullName evidence="6">Crp/Fnr family transcriptional regulator</fullName>
    </submittedName>
</protein>
<dbReference type="PROSITE" id="PS51063">
    <property type="entry name" value="HTH_CRP_2"/>
    <property type="match status" value="1"/>
</dbReference>
<dbReference type="AlphaFoldDB" id="A0A926JE32"/>
<dbReference type="SMART" id="SM00100">
    <property type="entry name" value="cNMP"/>
    <property type="match status" value="1"/>
</dbReference>
<dbReference type="SUPFAM" id="SSF51206">
    <property type="entry name" value="cAMP-binding domain-like"/>
    <property type="match status" value="1"/>
</dbReference>
<dbReference type="InterPro" id="IPR000595">
    <property type="entry name" value="cNMP-bd_dom"/>
</dbReference>
<dbReference type="SUPFAM" id="SSF46785">
    <property type="entry name" value="Winged helix' DNA-binding domain"/>
    <property type="match status" value="1"/>
</dbReference>
<feature type="domain" description="Cyclic nucleotide-binding" evidence="4">
    <location>
        <begin position="39"/>
        <end position="159"/>
    </location>
</feature>
<dbReference type="Gene3D" id="1.10.10.10">
    <property type="entry name" value="Winged helix-like DNA-binding domain superfamily/Winged helix DNA-binding domain"/>
    <property type="match status" value="1"/>
</dbReference>
<dbReference type="Pfam" id="PF00027">
    <property type="entry name" value="cNMP_binding"/>
    <property type="match status" value="1"/>
</dbReference>
<dbReference type="PROSITE" id="PS50042">
    <property type="entry name" value="CNMP_BINDING_3"/>
    <property type="match status" value="1"/>
</dbReference>
<keyword evidence="3" id="KW-0804">Transcription</keyword>
<dbReference type="PANTHER" id="PTHR24567">
    <property type="entry name" value="CRP FAMILY TRANSCRIPTIONAL REGULATORY PROTEIN"/>
    <property type="match status" value="1"/>
</dbReference>
<reference evidence="6" key="1">
    <citation type="submission" date="2020-08" db="EMBL/GenBank/DDBJ databases">
        <title>Paracoccus amoyensis sp. nov., isolated from the surface seawater at coast of Xiamen, Fujian.</title>
        <authorList>
            <person name="Lyu L."/>
        </authorList>
    </citation>
    <scope>NUCLEOTIDE SEQUENCE</scope>
    <source>
        <strain evidence="6">11-3</strain>
    </source>
</reference>
<evidence type="ECO:0000313" key="7">
    <source>
        <dbReference type="Proteomes" id="UP000608594"/>
    </source>
</evidence>
<dbReference type="Pfam" id="PF13545">
    <property type="entry name" value="HTH_Crp_2"/>
    <property type="match status" value="1"/>
</dbReference>
<dbReference type="InterPro" id="IPR014710">
    <property type="entry name" value="RmlC-like_jellyroll"/>
</dbReference>
<feature type="domain" description="HTH crp-type" evidence="5">
    <location>
        <begin position="173"/>
        <end position="241"/>
    </location>
</feature>
<dbReference type="InterPro" id="IPR050397">
    <property type="entry name" value="Env_Response_Regulators"/>
</dbReference>
<organism evidence="6 7">
    <name type="scientific">Paracoccus amoyensis</name>
    <dbReference type="NCBI Taxonomy" id="2760093"/>
    <lineage>
        <taxon>Bacteria</taxon>
        <taxon>Pseudomonadati</taxon>
        <taxon>Pseudomonadota</taxon>
        <taxon>Alphaproteobacteria</taxon>
        <taxon>Rhodobacterales</taxon>
        <taxon>Paracoccaceae</taxon>
        <taxon>Paracoccus</taxon>
    </lineage>
</organism>
<dbReference type="Proteomes" id="UP000608594">
    <property type="component" value="Unassembled WGS sequence"/>
</dbReference>
<dbReference type="SMART" id="SM00419">
    <property type="entry name" value="HTH_CRP"/>
    <property type="match status" value="1"/>
</dbReference>
<evidence type="ECO:0000259" key="5">
    <source>
        <dbReference type="PROSITE" id="PS51063"/>
    </source>
</evidence>
<dbReference type="GO" id="GO:0003700">
    <property type="term" value="F:DNA-binding transcription factor activity"/>
    <property type="evidence" value="ECO:0007669"/>
    <property type="project" value="TreeGrafter"/>
</dbReference>
<keyword evidence="2" id="KW-0238">DNA-binding</keyword>
<dbReference type="GO" id="GO:0005829">
    <property type="term" value="C:cytosol"/>
    <property type="evidence" value="ECO:0007669"/>
    <property type="project" value="TreeGrafter"/>
</dbReference>
<evidence type="ECO:0000259" key="4">
    <source>
        <dbReference type="PROSITE" id="PS50042"/>
    </source>
</evidence>
<evidence type="ECO:0000313" key="6">
    <source>
        <dbReference type="EMBL" id="MBC9248424.1"/>
    </source>
</evidence>
<dbReference type="GO" id="GO:0003677">
    <property type="term" value="F:DNA binding"/>
    <property type="evidence" value="ECO:0007669"/>
    <property type="project" value="UniProtKB-KW"/>
</dbReference>
<accession>A0A926JE32</accession>
<dbReference type="PANTHER" id="PTHR24567:SF74">
    <property type="entry name" value="HTH-TYPE TRANSCRIPTIONAL REGULATOR ARCR"/>
    <property type="match status" value="1"/>
</dbReference>
<keyword evidence="7" id="KW-1185">Reference proteome</keyword>
<dbReference type="Gene3D" id="2.60.120.10">
    <property type="entry name" value="Jelly Rolls"/>
    <property type="match status" value="1"/>
</dbReference>
<dbReference type="CDD" id="cd00038">
    <property type="entry name" value="CAP_ED"/>
    <property type="match status" value="1"/>
</dbReference>
<comment type="caution">
    <text evidence="6">The sequence shown here is derived from an EMBL/GenBank/DDBJ whole genome shotgun (WGS) entry which is preliminary data.</text>
</comment>
<dbReference type="InterPro" id="IPR012318">
    <property type="entry name" value="HTH_CRP"/>
</dbReference>
<name>A0A926JE32_9RHOB</name>
<evidence type="ECO:0000256" key="3">
    <source>
        <dbReference type="ARBA" id="ARBA00023163"/>
    </source>
</evidence>
<dbReference type="EMBL" id="JACOQL010000006">
    <property type="protein sequence ID" value="MBC9248424.1"/>
    <property type="molecule type" value="Genomic_DNA"/>
</dbReference>
<sequence length="250" mass="27835">MFDQKPHLMGLRKLVNGSEGGVPRASLNEAIEILSRRGWLASCDEEARSQFIRMARLRMYPAGAVVYLEGDEPNGLYGLVSGALDVSIPRSDGSDFTIHRAQSGFWIGDLATISQRARLVSIRTASDATLLHLGYQGLQSLLRKNPTLYRDLYRLTYDNFAMTSHLFASVSMPSSEARVASRLLLQLACAPNPDGRVMISQTDLAELVALSLPTLQRTLRRLTDLGYIEQRYREIRVSNRPGLLEVVGRI</sequence>
<proteinExistence type="predicted"/>
<gene>
    <name evidence="6" type="ORF">H4P12_17300</name>
</gene>
<dbReference type="InterPro" id="IPR036388">
    <property type="entry name" value="WH-like_DNA-bd_sf"/>
</dbReference>
<keyword evidence="1" id="KW-0805">Transcription regulation</keyword>
<dbReference type="InterPro" id="IPR018490">
    <property type="entry name" value="cNMP-bd_dom_sf"/>
</dbReference>
<evidence type="ECO:0000256" key="2">
    <source>
        <dbReference type="ARBA" id="ARBA00023125"/>
    </source>
</evidence>
<dbReference type="InterPro" id="IPR036390">
    <property type="entry name" value="WH_DNA-bd_sf"/>
</dbReference>
<evidence type="ECO:0000256" key="1">
    <source>
        <dbReference type="ARBA" id="ARBA00023015"/>
    </source>
</evidence>